<evidence type="ECO:0000256" key="1">
    <source>
        <dbReference type="ARBA" id="ARBA00000830"/>
    </source>
</evidence>
<dbReference type="GO" id="GO:0008967">
    <property type="term" value="F:phosphoglycolate phosphatase activity"/>
    <property type="evidence" value="ECO:0007669"/>
    <property type="project" value="UniProtKB-EC"/>
</dbReference>
<dbReference type="EMBL" id="FNFV01000005">
    <property type="protein sequence ID" value="SDK85269.1"/>
    <property type="molecule type" value="Genomic_DNA"/>
</dbReference>
<dbReference type="RefSeq" id="WP_092500702.1">
    <property type="nucleotide sequence ID" value="NZ_FNFV01000005.1"/>
</dbReference>
<name>A0A1G9FA41_9RHOB</name>
<dbReference type="SUPFAM" id="SSF56784">
    <property type="entry name" value="HAD-like"/>
    <property type="match status" value="1"/>
</dbReference>
<evidence type="ECO:0000256" key="4">
    <source>
        <dbReference type="ARBA" id="ARBA00013078"/>
    </source>
</evidence>
<evidence type="ECO:0000313" key="5">
    <source>
        <dbReference type="EMBL" id="SDK85269.1"/>
    </source>
</evidence>
<protein>
    <recommendedName>
        <fullName evidence="4">phosphoglycolate phosphatase</fullName>
        <ecNumber evidence="4">3.1.3.18</ecNumber>
    </recommendedName>
</protein>
<dbReference type="OrthoDB" id="9793014at2"/>
<dbReference type="PANTHER" id="PTHR43434:SF1">
    <property type="entry name" value="PHOSPHOGLYCOLATE PHOSPHATASE"/>
    <property type="match status" value="1"/>
</dbReference>
<keyword evidence="6" id="KW-1185">Reference proteome</keyword>
<evidence type="ECO:0000256" key="3">
    <source>
        <dbReference type="ARBA" id="ARBA00006171"/>
    </source>
</evidence>
<dbReference type="InterPro" id="IPR023214">
    <property type="entry name" value="HAD_sf"/>
</dbReference>
<dbReference type="SFLD" id="SFLDG01129">
    <property type="entry name" value="C1.5:_HAD__Beta-PGM__Phosphata"/>
    <property type="match status" value="1"/>
</dbReference>
<dbReference type="STRING" id="990712.SAMN05216257_105103"/>
<dbReference type="EC" id="3.1.3.18" evidence="4"/>
<dbReference type="AlphaFoldDB" id="A0A1G9FA41"/>
<dbReference type="SFLD" id="SFLDS00003">
    <property type="entry name" value="Haloacid_Dehalogenase"/>
    <property type="match status" value="1"/>
</dbReference>
<sequence length="236" mass="24467">MRTVIFDLDGTLADTSGDLIAAANARFEALGLGRPLDPVADAATAFRGGRAMLRLGFQRVLGRVDEARVDAEYAPFLAAYAEALDTHSRLYPGAAAALEALAGEGCRLGVCTNKPEALAEELLCRLGVRGLFASLIGADTLEVRKPHPRPLLEAIARAGGERARAVLIGDTETDRATAAAAGVPAVLVTFGPEGEAVKALAPEALLRSYGELPAVVARLIGPAATSERDAQIGSDI</sequence>
<dbReference type="Gene3D" id="1.10.150.240">
    <property type="entry name" value="Putative phosphatase, domain 2"/>
    <property type="match status" value="1"/>
</dbReference>
<reference evidence="6" key="1">
    <citation type="submission" date="2016-10" db="EMBL/GenBank/DDBJ databases">
        <authorList>
            <person name="Varghese N."/>
            <person name="Submissions S."/>
        </authorList>
    </citation>
    <scope>NUCLEOTIDE SEQUENCE [LARGE SCALE GENOMIC DNA]</scope>
    <source>
        <strain evidence="6">CGMCC 1.10789</strain>
    </source>
</reference>
<accession>A0A1G9FA41</accession>
<comment type="pathway">
    <text evidence="2">Organic acid metabolism; glycolate biosynthesis; glycolate from 2-phosphoglycolate: step 1/1.</text>
</comment>
<dbReference type="InterPro" id="IPR050155">
    <property type="entry name" value="HAD-like_hydrolase_sf"/>
</dbReference>
<proteinExistence type="inferred from homology"/>
<evidence type="ECO:0000256" key="2">
    <source>
        <dbReference type="ARBA" id="ARBA00004818"/>
    </source>
</evidence>
<dbReference type="Pfam" id="PF00702">
    <property type="entry name" value="Hydrolase"/>
    <property type="match status" value="1"/>
</dbReference>
<dbReference type="PANTHER" id="PTHR43434">
    <property type="entry name" value="PHOSPHOGLYCOLATE PHOSPHATASE"/>
    <property type="match status" value="1"/>
</dbReference>
<dbReference type="GO" id="GO:0006281">
    <property type="term" value="P:DNA repair"/>
    <property type="evidence" value="ECO:0007669"/>
    <property type="project" value="TreeGrafter"/>
</dbReference>
<comment type="similarity">
    <text evidence="3">Belongs to the HAD-like hydrolase superfamily. CbbY/CbbZ/Gph/YieH family.</text>
</comment>
<evidence type="ECO:0000313" key="6">
    <source>
        <dbReference type="Proteomes" id="UP000199328"/>
    </source>
</evidence>
<dbReference type="Proteomes" id="UP000199328">
    <property type="component" value="Unassembled WGS sequence"/>
</dbReference>
<dbReference type="PRINTS" id="PR00413">
    <property type="entry name" value="HADHALOGNASE"/>
</dbReference>
<dbReference type="GO" id="GO:0005829">
    <property type="term" value="C:cytosol"/>
    <property type="evidence" value="ECO:0007669"/>
    <property type="project" value="TreeGrafter"/>
</dbReference>
<dbReference type="InterPro" id="IPR023198">
    <property type="entry name" value="PGP-like_dom2"/>
</dbReference>
<gene>
    <name evidence="5" type="ORF">SAMN05216257_105103</name>
</gene>
<organism evidence="5 6">
    <name type="scientific">Meinhardsimonia xiamenensis</name>
    <dbReference type="NCBI Taxonomy" id="990712"/>
    <lineage>
        <taxon>Bacteria</taxon>
        <taxon>Pseudomonadati</taxon>
        <taxon>Pseudomonadota</taxon>
        <taxon>Alphaproteobacteria</taxon>
        <taxon>Rhodobacterales</taxon>
        <taxon>Paracoccaceae</taxon>
        <taxon>Meinhardsimonia</taxon>
    </lineage>
</organism>
<dbReference type="Gene3D" id="3.40.50.1000">
    <property type="entry name" value="HAD superfamily/HAD-like"/>
    <property type="match status" value="1"/>
</dbReference>
<comment type="catalytic activity">
    <reaction evidence="1">
        <text>2-phosphoglycolate + H2O = glycolate + phosphate</text>
        <dbReference type="Rhea" id="RHEA:14369"/>
        <dbReference type="ChEBI" id="CHEBI:15377"/>
        <dbReference type="ChEBI" id="CHEBI:29805"/>
        <dbReference type="ChEBI" id="CHEBI:43474"/>
        <dbReference type="ChEBI" id="CHEBI:58033"/>
        <dbReference type="EC" id="3.1.3.18"/>
    </reaction>
</comment>
<dbReference type="InterPro" id="IPR036412">
    <property type="entry name" value="HAD-like_sf"/>
</dbReference>
<dbReference type="InterPro" id="IPR006439">
    <property type="entry name" value="HAD-SF_hydro_IA"/>
</dbReference>